<keyword evidence="2" id="KW-0812">Transmembrane</keyword>
<evidence type="ECO:0000256" key="1">
    <source>
        <dbReference type="SAM" id="MobiDB-lite"/>
    </source>
</evidence>
<reference evidence="3" key="1">
    <citation type="submission" date="2023-06" db="EMBL/GenBank/DDBJ databases">
        <title>Genome-scale phylogeny and comparative genomics of the fungal order Sordariales.</title>
        <authorList>
            <consortium name="Lawrence Berkeley National Laboratory"/>
            <person name="Hensen N."/>
            <person name="Bonometti L."/>
            <person name="Westerberg I."/>
            <person name="Brannstrom I.O."/>
            <person name="Guillou S."/>
            <person name="Cros-Aarteil S."/>
            <person name="Calhoun S."/>
            <person name="Haridas S."/>
            <person name="Kuo A."/>
            <person name="Mondo S."/>
            <person name="Pangilinan J."/>
            <person name="Riley R."/>
            <person name="LaButti K."/>
            <person name="Andreopoulos B."/>
            <person name="Lipzen A."/>
            <person name="Chen C."/>
            <person name="Yanf M."/>
            <person name="Daum C."/>
            <person name="Ng V."/>
            <person name="Clum A."/>
            <person name="Steindorff A."/>
            <person name="Ohm R."/>
            <person name="Martin F."/>
            <person name="Silar P."/>
            <person name="Natvig D."/>
            <person name="Lalanne C."/>
            <person name="Gautier V."/>
            <person name="Ament-velasquez S.L."/>
            <person name="Kruys A."/>
            <person name="Hutchinson M.I."/>
            <person name="Powell A.J."/>
            <person name="Barry K."/>
            <person name="Miller A.N."/>
            <person name="Grigoriev I.V."/>
            <person name="Debuchy R."/>
            <person name="Gladieux P."/>
            <person name="Thoren M.H."/>
            <person name="Johannesson H."/>
        </authorList>
    </citation>
    <scope>NUCLEOTIDE SEQUENCE</scope>
    <source>
        <strain evidence="3">SMH3187-1</strain>
    </source>
</reference>
<protein>
    <submittedName>
        <fullName evidence="3">Uncharacterized protein</fullName>
    </submittedName>
</protein>
<gene>
    <name evidence="3" type="ORF">B0T18DRAFT_240524</name>
</gene>
<dbReference type="Proteomes" id="UP001172155">
    <property type="component" value="Unassembled WGS sequence"/>
</dbReference>
<keyword evidence="2" id="KW-1133">Transmembrane helix</keyword>
<dbReference type="AlphaFoldDB" id="A0AA40BPW9"/>
<organism evidence="3 4">
    <name type="scientific">Schizothecium vesticola</name>
    <dbReference type="NCBI Taxonomy" id="314040"/>
    <lineage>
        <taxon>Eukaryota</taxon>
        <taxon>Fungi</taxon>
        <taxon>Dikarya</taxon>
        <taxon>Ascomycota</taxon>
        <taxon>Pezizomycotina</taxon>
        <taxon>Sordariomycetes</taxon>
        <taxon>Sordariomycetidae</taxon>
        <taxon>Sordariales</taxon>
        <taxon>Schizotheciaceae</taxon>
        <taxon>Schizothecium</taxon>
    </lineage>
</organism>
<keyword evidence="4" id="KW-1185">Reference proteome</keyword>
<evidence type="ECO:0000313" key="4">
    <source>
        <dbReference type="Proteomes" id="UP001172155"/>
    </source>
</evidence>
<feature type="compositionally biased region" description="Polar residues" evidence="1">
    <location>
        <begin position="201"/>
        <end position="213"/>
    </location>
</feature>
<feature type="region of interest" description="Disordered" evidence="1">
    <location>
        <begin position="142"/>
        <end position="242"/>
    </location>
</feature>
<feature type="compositionally biased region" description="Basic and acidic residues" evidence="1">
    <location>
        <begin position="163"/>
        <end position="175"/>
    </location>
</feature>
<comment type="caution">
    <text evidence="3">The sequence shown here is derived from an EMBL/GenBank/DDBJ whole genome shotgun (WGS) entry which is preliminary data.</text>
</comment>
<feature type="transmembrane region" description="Helical" evidence="2">
    <location>
        <begin position="48"/>
        <end position="73"/>
    </location>
</feature>
<feature type="transmembrane region" description="Helical" evidence="2">
    <location>
        <begin position="85"/>
        <end position="105"/>
    </location>
</feature>
<dbReference type="EMBL" id="JAUKUD010000007">
    <property type="protein sequence ID" value="KAK0738191.1"/>
    <property type="molecule type" value="Genomic_DNA"/>
</dbReference>
<evidence type="ECO:0000256" key="2">
    <source>
        <dbReference type="SAM" id="Phobius"/>
    </source>
</evidence>
<name>A0AA40BPW9_9PEZI</name>
<proteinExistence type="predicted"/>
<feature type="compositionally biased region" description="Basic residues" evidence="1">
    <location>
        <begin position="214"/>
        <end position="226"/>
    </location>
</feature>
<evidence type="ECO:0000313" key="3">
    <source>
        <dbReference type="EMBL" id="KAK0738191.1"/>
    </source>
</evidence>
<accession>A0AA40BPW9</accession>
<sequence length="259" mass="27675">MIMAVVGWVGEIHYLQLSSGSAMMLRASPSGLDAGEDRPSMVDGEKAAFVYFSFAKFLVSGSVVTWLIAWVAMAPFFPSMTPQCVNAVMVGCFPLLPLHAGMIAAQSRTRRPHRPSDCQGIVLGLGGFPYNASGLVTQTQAKEAGGVNKKPNTDPPHSMGKLPGRDSGAKGERTTSLEMAVRLSSTSPPASASRRKAGAFSPQTDTMTHSLSRLQHRRASHGKKNQVQRASPGHGLDRTGPLPWSFLPLAIRAPPEPHH</sequence>
<keyword evidence="2" id="KW-0472">Membrane</keyword>